<dbReference type="GO" id="GO:0004674">
    <property type="term" value="F:protein serine/threonine kinase activity"/>
    <property type="evidence" value="ECO:0007669"/>
    <property type="project" value="UniProtKB-KW"/>
</dbReference>
<evidence type="ECO:0000313" key="9">
    <source>
        <dbReference type="Proteomes" id="UP000031599"/>
    </source>
</evidence>
<keyword evidence="2" id="KW-1003">Cell membrane</keyword>
<keyword evidence="5 6" id="KW-0472">Membrane</keyword>
<dbReference type="InterPro" id="IPR010432">
    <property type="entry name" value="RDD"/>
</dbReference>
<sequence>MAPRAVALFIDLVLIGVVTSIISGVLGTDSHGVVASVISWLYFAVQESSGWMATLGKRTMGLAVQGVDGRQLSFTQASIRWVGRWASSLALGFGYLLALFTDRRQTLHDLIAGSVVVQR</sequence>
<feature type="transmembrane region" description="Helical" evidence="6">
    <location>
        <begin position="6"/>
        <end position="26"/>
    </location>
</feature>
<feature type="transmembrane region" description="Helical" evidence="6">
    <location>
        <begin position="82"/>
        <end position="100"/>
    </location>
</feature>
<protein>
    <submittedName>
        <fullName evidence="8">Serine/threonine protein kinase</fullName>
    </submittedName>
</protein>
<dbReference type="EMBL" id="JMCC02000029">
    <property type="protein sequence ID" value="KIG17093.1"/>
    <property type="molecule type" value="Genomic_DNA"/>
</dbReference>
<comment type="caution">
    <text evidence="8">The sequence shown here is derived from an EMBL/GenBank/DDBJ whole genome shotgun (WGS) entry which is preliminary data.</text>
</comment>
<keyword evidence="8" id="KW-0808">Transferase</keyword>
<dbReference type="InterPro" id="IPR051791">
    <property type="entry name" value="Pra-immunoreactive"/>
</dbReference>
<proteinExistence type="predicted"/>
<keyword evidence="8" id="KW-0418">Kinase</keyword>
<reference evidence="8 9" key="1">
    <citation type="submission" date="2014-12" db="EMBL/GenBank/DDBJ databases">
        <title>Genome assembly of Enhygromyxa salina DSM 15201.</title>
        <authorList>
            <person name="Sharma G."/>
            <person name="Subramanian S."/>
        </authorList>
    </citation>
    <scope>NUCLEOTIDE SEQUENCE [LARGE SCALE GENOMIC DNA]</scope>
    <source>
        <strain evidence="8 9">DSM 15201</strain>
    </source>
</reference>
<gene>
    <name evidence="8" type="ORF">DB30_03690</name>
</gene>
<keyword evidence="8" id="KW-0723">Serine/threonine-protein kinase</keyword>
<keyword evidence="4 6" id="KW-1133">Transmembrane helix</keyword>
<organism evidence="8 9">
    <name type="scientific">Enhygromyxa salina</name>
    <dbReference type="NCBI Taxonomy" id="215803"/>
    <lineage>
        <taxon>Bacteria</taxon>
        <taxon>Pseudomonadati</taxon>
        <taxon>Myxococcota</taxon>
        <taxon>Polyangia</taxon>
        <taxon>Nannocystales</taxon>
        <taxon>Nannocystaceae</taxon>
        <taxon>Enhygromyxa</taxon>
    </lineage>
</organism>
<dbReference type="PANTHER" id="PTHR36115">
    <property type="entry name" value="PROLINE-RICH ANTIGEN HOMOLOG-RELATED"/>
    <property type="match status" value="1"/>
</dbReference>
<name>A0A0C2A114_9BACT</name>
<evidence type="ECO:0000256" key="4">
    <source>
        <dbReference type="ARBA" id="ARBA00022989"/>
    </source>
</evidence>
<dbReference type="PANTHER" id="PTHR36115:SF4">
    <property type="entry name" value="MEMBRANE PROTEIN"/>
    <property type="match status" value="1"/>
</dbReference>
<dbReference type="Pfam" id="PF06271">
    <property type="entry name" value="RDD"/>
    <property type="match status" value="1"/>
</dbReference>
<comment type="subcellular location">
    <subcellularLocation>
        <location evidence="1">Cell membrane</location>
        <topology evidence="1">Multi-pass membrane protein</topology>
    </subcellularLocation>
</comment>
<feature type="domain" description="RDD" evidence="7">
    <location>
        <begin position="2"/>
        <end position="113"/>
    </location>
</feature>
<evidence type="ECO:0000256" key="6">
    <source>
        <dbReference type="SAM" id="Phobius"/>
    </source>
</evidence>
<evidence type="ECO:0000256" key="5">
    <source>
        <dbReference type="ARBA" id="ARBA00023136"/>
    </source>
</evidence>
<dbReference type="AlphaFoldDB" id="A0A0C2A114"/>
<dbReference type="GO" id="GO:0005886">
    <property type="term" value="C:plasma membrane"/>
    <property type="evidence" value="ECO:0007669"/>
    <property type="project" value="UniProtKB-SubCell"/>
</dbReference>
<evidence type="ECO:0000259" key="7">
    <source>
        <dbReference type="Pfam" id="PF06271"/>
    </source>
</evidence>
<evidence type="ECO:0000256" key="1">
    <source>
        <dbReference type="ARBA" id="ARBA00004651"/>
    </source>
</evidence>
<dbReference type="Proteomes" id="UP000031599">
    <property type="component" value="Unassembled WGS sequence"/>
</dbReference>
<keyword evidence="3 6" id="KW-0812">Transmembrane</keyword>
<evidence type="ECO:0000313" key="8">
    <source>
        <dbReference type="EMBL" id="KIG17093.1"/>
    </source>
</evidence>
<evidence type="ECO:0000256" key="3">
    <source>
        <dbReference type="ARBA" id="ARBA00022692"/>
    </source>
</evidence>
<accession>A0A0C2A114</accession>
<evidence type="ECO:0000256" key="2">
    <source>
        <dbReference type="ARBA" id="ARBA00022475"/>
    </source>
</evidence>